<name>A0ABV3R4S4_9HYPH</name>
<evidence type="ECO:0000256" key="4">
    <source>
        <dbReference type="ARBA" id="ARBA00022833"/>
    </source>
</evidence>
<comment type="caution">
    <text evidence="6">The sequence shown here is derived from an EMBL/GenBank/DDBJ whole genome shotgun (WGS) entry which is preliminary data.</text>
</comment>
<dbReference type="Gene3D" id="3.40.630.10">
    <property type="entry name" value="Zn peptidases"/>
    <property type="match status" value="1"/>
</dbReference>
<dbReference type="InterPro" id="IPR055438">
    <property type="entry name" value="AstE_AspA_cat"/>
</dbReference>
<dbReference type="SUPFAM" id="SSF53187">
    <property type="entry name" value="Zn-dependent exopeptidases"/>
    <property type="match status" value="1"/>
</dbReference>
<protein>
    <submittedName>
        <fullName evidence="6">Succinylglutamate desuccinylase/aspartoacylase family protein</fullName>
    </submittedName>
</protein>
<feature type="domain" description="Succinylglutamate desuccinylase/Aspartoacylase catalytic" evidence="5">
    <location>
        <begin position="52"/>
        <end position="238"/>
    </location>
</feature>
<comment type="cofactor">
    <cofactor evidence="1">
        <name>Zn(2+)</name>
        <dbReference type="ChEBI" id="CHEBI:29105"/>
    </cofactor>
</comment>
<gene>
    <name evidence="6" type="ORF">ABUE31_19970</name>
</gene>
<sequence length="340" mass="35795">MERNITQQLTPATVDFDKPGKQIGVFHVPLSSHDDAWGVIPVPVAVIKNGEGPTVILEGGNHGDEYEGPITLGELIRGLDPAEVSGRLIFIPAINQPAVVAGRRVSPIDGLNLNRTFPGDPLGTTTQQIAAFVNDVLFPMGDVFVDLHSGGSSLDIIPSAVIEPGKTPEQHEANVNAALAFGAPVTVVIDNRGDPRTATASAALAGMTAIGTEMAGAGTVSIDALALCRRGVRNVLAHVGVLPGETVVAPEAPSRLYELTGKAHLIAEDDGVFEPIHKLGTEVRAGELAGRIHFLTQPGRTPIEMHYRADGIVYGRRQPGRVRPGNCCLVVASPYERKPA</sequence>
<keyword evidence="3" id="KW-0378">Hydrolase</keyword>
<evidence type="ECO:0000259" key="5">
    <source>
        <dbReference type="Pfam" id="PF24827"/>
    </source>
</evidence>
<dbReference type="InterPro" id="IPR043795">
    <property type="entry name" value="N-alpha-Ac-DABA-like"/>
</dbReference>
<evidence type="ECO:0000313" key="6">
    <source>
        <dbReference type="EMBL" id="MEW9808273.1"/>
    </source>
</evidence>
<dbReference type="EMBL" id="JBFOCI010000007">
    <property type="protein sequence ID" value="MEW9808273.1"/>
    <property type="molecule type" value="Genomic_DNA"/>
</dbReference>
<dbReference type="RefSeq" id="WP_367725496.1">
    <property type="nucleotide sequence ID" value="NZ_JBFOCI010000007.1"/>
</dbReference>
<dbReference type="PANTHER" id="PTHR37326">
    <property type="entry name" value="BLL3975 PROTEIN"/>
    <property type="match status" value="1"/>
</dbReference>
<evidence type="ECO:0000256" key="2">
    <source>
        <dbReference type="ARBA" id="ARBA00022723"/>
    </source>
</evidence>
<proteinExistence type="predicted"/>
<dbReference type="Proteomes" id="UP001556196">
    <property type="component" value="Unassembled WGS sequence"/>
</dbReference>
<dbReference type="CDD" id="cd06252">
    <property type="entry name" value="M14_ASTE_ASPA-like"/>
    <property type="match status" value="1"/>
</dbReference>
<dbReference type="PANTHER" id="PTHR37326:SF1">
    <property type="entry name" value="BLL3975 PROTEIN"/>
    <property type="match status" value="1"/>
</dbReference>
<organism evidence="6 7">
    <name type="scientific">Mesorhizobium marinum</name>
    <dbReference type="NCBI Taxonomy" id="3228790"/>
    <lineage>
        <taxon>Bacteria</taxon>
        <taxon>Pseudomonadati</taxon>
        <taxon>Pseudomonadota</taxon>
        <taxon>Alphaproteobacteria</taxon>
        <taxon>Hyphomicrobiales</taxon>
        <taxon>Phyllobacteriaceae</taxon>
        <taxon>Mesorhizobium</taxon>
    </lineage>
</organism>
<keyword evidence="2" id="KW-0479">Metal-binding</keyword>
<keyword evidence="7" id="KW-1185">Reference proteome</keyword>
<evidence type="ECO:0000313" key="7">
    <source>
        <dbReference type="Proteomes" id="UP001556196"/>
    </source>
</evidence>
<dbReference type="InterPro" id="IPR053138">
    <property type="entry name" value="N-alpha-Ac-DABA_deacetylase"/>
</dbReference>
<dbReference type="Pfam" id="PF24827">
    <property type="entry name" value="AstE_AspA_cat"/>
    <property type="match status" value="1"/>
</dbReference>
<dbReference type="PIRSF" id="PIRSF039012">
    <property type="entry name" value="ASP"/>
    <property type="match status" value="1"/>
</dbReference>
<accession>A0ABV3R4S4</accession>
<keyword evidence="4" id="KW-0862">Zinc</keyword>
<evidence type="ECO:0000256" key="3">
    <source>
        <dbReference type="ARBA" id="ARBA00022801"/>
    </source>
</evidence>
<evidence type="ECO:0000256" key="1">
    <source>
        <dbReference type="ARBA" id="ARBA00001947"/>
    </source>
</evidence>
<reference evidence="6 7" key="1">
    <citation type="submission" date="2024-06" db="EMBL/GenBank/DDBJ databases">
        <authorList>
            <person name="Tuo L."/>
        </authorList>
    </citation>
    <scope>NUCLEOTIDE SEQUENCE [LARGE SCALE GENOMIC DNA]</scope>
    <source>
        <strain evidence="6 7">ZMM04-5</strain>
    </source>
</reference>